<name>A0ABP2X4Q2_CHLPS</name>
<dbReference type="NCBIfam" id="TIGR01979">
    <property type="entry name" value="sufS"/>
    <property type="match status" value="1"/>
</dbReference>
<dbReference type="EC" id="2.8.1.7" evidence="8"/>
<dbReference type="InterPro" id="IPR010970">
    <property type="entry name" value="Cys_dSase_SufS"/>
</dbReference>
<dbReference type="PIRSF" id="PIRSF005572">
    <property type="entry name" value="NifS"/>
    <property type="match status" value="1"/>
</dbReference>
<dbReference type="Pfam" id="PF00266">
    <property type="entry name" value="Aminotran_5"/>
    <property type="match status" value="1"/>
</dbReference>
<keyword evidence="4 8" id="KW-0808">Transferase</keyword>
<accession>A0ABP2X4Q2</accession>
<keyword evidence="5 8" id="KW-0663">Pyridoxal phosphate</keyword>
<evidence type="ECO:0000313" key="10">
    <source>
        <dbReference type="EMBL" id="EPJ28431.1"/>
    </source>
</evidence>
<dbReference type="EMBL" id="ATLC01000045">
    <property type="protein sequence ID" value="EPJ28431.1"/>
    <property type="molecule type" value="Genomic_DNA"/>
</dbReference>
<dbReference type="PANTHER" id="PTHR43586">
    <property type="entry name" value="CYSTEINE DESULFURASE"/>
    <property type="match status" value="1"/>
</dbReference>
<evidence type="ECO:0000256" key="6">
    <source>
        <dbReference type="ARBA" id="ARBA00050776"/>
    </source>
</evidence>
<dbReference type="InterPro" id="IPR015421">
    <property type="entry name" value="PyrdxlP-dep_Trfase_major"/>
</dbReference>
<dbReference type="InterPro" id="IPR000192">
    <property type="entry name" value="Aminotrans_V_dom"/>
</dbReference>
<dbReference type="InterPro" id="IPR020578">
    <property type="entry name" value="Aminotrans_V_PyrdxlP_BS"/>
</dbReference>
<reference evidence="10 11" key="1">
    <citation type="submission" date="2013-04" db="EMBL/GenBank/DDBJ databases">
        <title>Genome sequence of Chlamydia psittaci 99DC5.</title>
        <authorList>
            <person name="Huot-Creasy H."/>
            <person name="McCracken C.L."/>
            <person name="Humphries M."/>
            <person name="Sachse K."/>
            <person name="Laroucau K."/>
            <person name="Bavoil P."/>
            <person name="Myers G.S."/>
        </authorList>
    </citation>
    <scope>NUCLEOTIDE SEQUENCE [LARGE SCALE GENOMIC DNA]</scope>
    <source>
        <strain evidence="10 11">99DC5</strain>
    </source>
</reference>
<proteinExistence type="inferred from homology"/>
<protein>
    <recommendedName>
        <fullName evidence="8">Cysteine desulfurase</fullName>
        <ecNumber evidence="8">2.8.1.7</ecNumber>
    </recommendedName>
</protein>
<evidence type="ECO:0000256" key="5">
    <source>
        <dbReference type="ARBA" id="ARBA00022898"/>
    </source>
</evidence>
<dbReference type="SUPFAM" id="SSF53383">
    <property type="entry name" value="PLP-dependent transferases"/>
    <property type="match status" value="1"/>
</dbReference>
<comment type="caution">
    <text evidence="10">The sequence shown here is derived from an EMBL/GenBank/DDBJ whole genome shotgun (WGS) entry which is preliminary data.</text>
</comment>
<evidence type="ECO:0000313" key="11">
    <source>
        <dbReference type="Proteomes" id="UP000014627"/>
    </source>
</evidence>
<comment type="similarity">
    <text evidence="3 8">Belongs to the class-V pyridoxal-phosphate-dependent aminotransferase family. Csd subfamily.</text>
</comment>
<comment type="function">
    <text evidence="2 8">Catalyzes the removal of elemental sulfur and selenium atoms from L-cysteine, L-cystine, L-selenocysteine, and L-selenocystine to produce L-alanine.</text>
</comment>
<dbReference type="InterPro" id="IPR016454">
    <property type="entry name" value="Cysteine_dSase"/>
</dbReference>
<comment type="cofactor">
    <cofactor evidence="1 7">
        <name>pyridoxal 5'-phosphate</name>
        <dbReference type="ChEBI" id="CHEBI:597326"/>
    </cofactor>
</comment>
<dbReference type="InterPro" id="IPR015424">
    <property type="entry name" value="PyrdxlP-dep_Trfase"/>
</dbReference>
<evidence type="ECO:0000256" key="1">
    <source>
        <dbReference type="ARBA" id="ARBA00001933"/>
    </source>
</evidence>
<dbReference type="Proteomes" id="UP000014627">
    <property type="component" value="Unassembled WGS sequence"/>
</dbReference>
<dbReference type="Gene3D" id="3.40.640.10">
    <property type="entry name" value="Type I PLP-dependent aspartate aminotransferase-like (Major domain)"/>
    <property type="match status" value="1"/>
</dbReference>
<feature type="domain" description="Aminotransferase class V" evidence="9">
    <location>
        <begin position="23"/>
        <end position="393"/>
    </location>
</feature>
<evidence type="ECO:0000259" key="9">
    <source>
        <dbReference type="Pfam" id="PF00266"/>
    </source>
</evidence>
<dbReference type="CDD" id="cd06453">
    <property type="entry name" value="SufS_like"/>
    <property type="match status" value="1"/>
</dbReference>
<dbReference type="PANTHER" id="PTHR43586:SF8">
    <property type="entry name" value="CYSTEINE DESULFURASE 1, CHLOROPLASTIC"/>
    <property type="match status" value="1"/>
</dbReference>
<sequence length="406" mass="44501">MVCRIKEDFPIFYNKKLQGESYIYLDSAATTHKPKKVIDAITDFYSTTYATVNRNVYTSSKATTENYNAVRGKVCEWIQAAYDEEIIFTRGTTAALNLLAISANDAFIPEGGVVLVSEVEHHANVLSWELACRRRGSCVKKVAVDNSGYIDLEHLEALLKAGAVFVSIAHVNNVTGCIQPLKEIASLAHKYGAYVAVDGAQGVAHASVDVVDWDVDFYAFSGHKMYAPTGVGVLYGKKELLEKLPPVEGGGDMVSIYDSEHPEYLPAPLKFEAGTPPIASILGLGAAIDYLQSLPDSAYQKEKELTQYLYNELMTISGMQILGPEVDHTRGALISFKVEGAHPFDIGCLLDLQGIAVRTGHQCAQPAMTRWNLGHVLRVSLGLYNDKEDMDTFLSALRSILNKVRV</sequence>
<organism evidence="10 11">
    <name type="scientific">Chlamydia psittaci 99DC5</name>
    <dbReference type="NCBI Taxonomy" id="1112251"/>
    <lineage>
        <taxon>Bacteria</taxon>
        <taxon>Pseudomonadati</taxon>
        <taxon>Chlamydiota</taxon>
        <taxon>Chlamydiia</taxon>
        <taxon>Chlamydiales</taxon>
        <taxon>Chlamydiaceae</taxon>
        <taxon>Chlamydia/Chlamydophila group</taxon>
        <taxon>Chlamydia</taxon>
    </lineage>
</organism>
<keyword evidence="11" id="KW-1185">Reference proteome</keyword>
<evidence type="ECO:0000256" key="8">
    <source>
        <dbReference type="RuleBase" id="RU004506"/>
    </source>
</evidence>
<evidence type="ECO:0000256" key="2">
    <source>
        <dbReference type="ARBA" id="ARBA00002824"/>
    </source>
</evidence>
<dbReference type="Gene3D" id="3.90.1150.10">
    <property type="entry name" value="Aspartate Aminotransferase, domain 1"/>
    <property type="match status" value="1"/>
</dbReference>
<evidence type="ECO:0000256" key="3">
    <source>
        <dbReference type="ARBA" id="ARBA00010447"/>
    </source>
</evidence>
<evidence type="ECO:0000256" key="4">
    <source>
        <dbReference type="ARBA" id="ARBA00022679"/>
    </source>
</evidence>
<dbReference type="InterPro" id="IPR015422">
    <property type="entry name" value="PyrdxlP-dep_Trfase_small"/>
</dbReference>
<dbReference type="PROSITE" id="PS00595">
    <property type="entry name" value="AA_TRANSFER_CLASS_5"/>
    <property type="match status" value="1"/>
</dbReference>
<comment type="catalytic activity">
    <reaction evidence="6 8">
        <text>(sulfur carrier)-H + L-cysteine = (sulfur carrier)-SH + L-alanine</text>
        <dbReference type="Rhea" id="RHEA:43892"/>
        <dbReference type="Rhea" id="RHEA-COMP:14737"/>
        <dbReference type="Rhea" id="RHEA-COMP:14739"/>
        <dbReference type="ChEBI" id="CHEBI:29917"/>
        <dbReference type="ChEBI" id="CHEBI:35235"/>
        <dbReference type="ChEBI" id="CHEBI:57972"/>
        <dbReference type="ChEBI" id="CHEBI:64428"/>
        <dbReference type="EC" id="2.8.1.7"/>
    </reaction>
</comment>
<dbReference type="RefSeq" id="WP_006342729.1">
    <property type="nucleotide sequence ID" value="NZ_KE356190.1"/>
</dbReference>
<gene>
    <name evidence="10" type="ORF">CP99DC5_0477</name>
</gene>
<evidence type="ECO:0000256" key="7">
    <source>
        <dbReference type="RuleBase" id="RU004504"/>
    </source>
</evidence>